<dbReference type="SUPFAM" id="SSF57850">
    <property type="entry name" value="RING/U-box"/>
    <property type="match status" value="1"/>
</dbReference>
<evidence type="ECO:0000256" key="7">
    <source>
        <dbReference type="ARBA" id="ARBA00022786"/>
    </source>
</evidence>
<feature type="region of interest" description="Disordered" evidence="11">
    <location>
        <begin position="116"/>
        <end position="139"/>
    </location>
</feature>
<evidence type="ECO:0000256" key="2">
    <source>
        <dbReference type="ARBA" id="ARBA00004123"/>
    </source>
</evidence>
<dbReference type="EMBL" id="JAPWTJ010001297">
    <property type="protein sequence ID" value="KAJ8972814.1"/>
    <property type="molecule type" value="Genomic_DNA"/>
</dbReference>
<comment type="catalytic activity">
    <reaction evidence="1">
        <text>S-ubiquitinyl-[E2 ubiquitin-conjugating enzyme]-L-cysteine + [acceptor protein]-L-lysine = [E2 ubiquitin-conjugating enzyme]-L-cysteine + N(6)-ubiquitinyl-[acceptor protein]-L-lysine.</text>
        <dbReference type="EC" id="2.3.2.27"/>
    </reaction>
</comment>
<evidence type="ECO:0000256" key="10">
    <source>
        <dbReference type="PROSITE-ProRule" id="PRU00175"/>
    </source>
</evidence>
<reference evidence="13" key="1">
    <citation type="journal article" date="2023" name="Insect Mol. Biol.">
        <title>Genome sequencing provides insights into the evolution of gene families encoding plant cell wall-degrading enzymes in longhorned beetles.</title>
        <authorList>
            <person name="Shin N.R."/>
            <person name="Okamura Y."/>
            <person name="Kirsch R."/>
            <person name="Pauchet Y."/>
        </authorList>
    </citation>
    <scope>NUCLEOTIDE SEQUENCE</scope>
    <source>
        <strain evidence="13">MMC_N1</strain>
    </source>
</reference>
<dbReference type="InterPro" id="IPR013083">
    <property type="entry name" value="Znf_RING/FYVE/PHD"/>
</dbReference>
<name>A0ABQ9J5D1_9CUCU</name>
<dbReference type="Gene3D" id="3.30.40.10">
    <property type="entry name" value="Zinc/RING finger domain, C3HC4 (zinc finger)"/>
    <property type="match status" value="1"/>
</dbReference>
<comment type="caution">
    <text evidence="13">The sequence shown here is derived from an EMBL/GenBank/DDBJ whole genome shotgun (WGS) entry which is preliminary data.</text>
</comment>
<evidence type="ECO:0000256" key="5">
    <source>
        <dbReference type="ARBA" id="ARBA00022763"/>
    </source>
</evidence>
<evidence type="ECO:0000256" key="8">
    <source>
        <dbReference type="ARBA" id="ARBA00022833"/>
    </source>
</evidence>
<dbReference type="PANTHER" id="PTHR23328">
    <property type="entry name" value="RING-TYPE DOMAIN-CONTAINING PROTEIN"/>
    <property type="match status" value="1"/>
</dbReference>
<evidence type="ECO:0000313" key="14">
    <source>
        <dbReference type="Proteomes" id="UP001162164"/>
    </source>
</evidence>
<keyword evidence="9" id="KW-0539">Nucleus</keyword>
<keyword evidence="5" id="KW-0227">DNA damage</keyword>
<evidence type="ECO:0000259" key="12">
    <source>
        <dbReference type="PROSITE" id="PS50089"/>
    </source>
</evidence>
<sequence>MAPKRKSKNTKTLKLLDYKALVLNDVLCPICRSILIEPVTLPCNHVFCSACFDGTMESANLEGEKERKLINYELWKVIENQFPQQVQNKLNGVDENLEEEPQIIVSYPGEIRKEYEVQKQKEDEEVKKRRAEEDKASEELIRKLKDQEDYERAAKEEKLKLDEQIAKKLAKRAS</sequence>
<organism evidence="13 14">
    <name type="scientific">Molorchus minor</name>
    <dbReference type="NCBI Taxonomy" id="1323400"/>
    <lineage>
        <taxon>Eukaryota</taxon>
        <taxon>Metazoa</taxon>
        <taxon>Ecdysozoa</taxon>
        <taxon>Arthropoda</taxon>
        <taxon>Hexapoda</taxon>
        <taxon>Insecta</taxon>
        <taxon>Pterygota</taxon>
        <taxon>Neoptera</taxon>
        <taxon>Endopterygota</taxon>
        <taxon>Coleoptera</taxon>
        <taxon>Polyphaga</taxon>
        <taxon>Cucujiformia</taxon>
        <taxon>Chrysomeloidea</taxon>
        <taxon>Cerambycidae</taxon>
        <taxon>Lamiinae</taxon>
        <taxon>Monochamini</taxon>
        <taxon>Molorchus</taxon>
    </lineage>
</organism>
<protein>
    <recommendedName>
        <fullName evidence="3">RING-type E3 ubiquitin transferase</fullName>
        <ecNumber evidence="3">2.3.2.27</ecNumber>
    </recommendedName>
</protein>
<keyword evidence="14" id="KW-1185">Reference proteome</keyword>
<dbReference type="InterPro" id="IPR051657">
    <property type="entry name" value="RNF168/RNF169_E3_ubiq-ligase"/>
</dbReference>
<proteinExistence type="predicted"/>
<evidence type="ECO:0000256" key="1">
    <source>
        <dbReference type="ARBA" id="ARBA00000900"/>
    </source>
</evidence>
<keyword evidence="4" id="KW-0808">Transferase</keyword>
<dbReference type="CDD" id="cd22249">
    <property type="entry name" value="UDM1_RNF168_RNF169-like"/>
    <property type="match status" value="1"/>
</dbReference>
<keyword evidence="7" id="KW-0833">Ubl conjugation pathway</keyword>
<dbReference type="SMART" id="SM00184">
    <property type="entry name" value="RING"/>
    <property type="match status" value="1"/>
</dbReference>
<dbReference type="EC" id="2.3.2.27" evidence="3"/>
<evidence type="ECO:0000256" key="11">
    <source>
        <dbReference type="SAM" id="MobiDB-lite"/>
    </source>
</evidence>
<dbReference type="Proteomes" id="UP001162164">
    <property type="component" value="Unassembled WGS sequence"/>
</dbReference>
<evidence type="ECO:0000256" key="3">
    <source>
        <dbReference type="ARBA" id="ARBA00012483"/>
    </source>
</evidence>
<keyword evidence="6 10" id="KW-0863">Zinc-finger</keyword>
<accession>A0ABQ9J5D1</accession>
<keyword evidence="6 10" id="KW-0479">Metal-binding</keyword>
<evidence type="ECO:0000256" key="6">
    <source>
        <dbReference type="ARBA" id="ARBA00022771"/>
    </source>
</evidence>
<dbReference type="Pfam" id="PF13923">
    <property type="entry name" value="zf-C3HC4_2"/>
    <property type="match status" value="1"/>
</dbReference>
<comment type="subcellular location">
    <subcellularLocation>
        <location evidence="2">Nucleus</location>
    </subcellularLocation>
</comment>
<feature type="domain" description="RING-type" evidence="12">
    <location>
        <begin position="28"/>
        <end position="52"/>
    </location>
</feature>
<evidence type="ECO:0000256" key="9">
    <source>
        <dbReference type="ARBA" id="ARBA00023242"/>
    </source>
</evidence>
<dbReference type="PROSITE" id="PS50089">
    <property type="entry name" value="ZF_RING_2"/>
    <property type="match status" value="1"/>
</dbReference>
<dbReference type="InterPro" id="IPR001841">
    <property type="entry name" value="Znf_RING"/>
</dbReference>
<keyword evidence="8" id="KW-0862">Zinc</keyword>
<evidence type="ECO:0000256" key="4">
    <source>
        <dbReference type="ARBA" id="ARBA00022679"/>
    </source>
</evidence>
<gene>
    <name evidence="13" type="ORF">NQ317_009510</name>
</gene>
<evidence type="ECO:0000313" key="13">
    <source>
        <dbReference type="EMBL" id="KAJ8972814.1"/>
    </source>
</evidence>
<dbReference type="PANTHER" id="PTHR23328:SF0">
    <property type="entry name" value="RING-TYPE DOMAIN-CONTAINING PROTEIN"/>
    <property type="match status" value="1"/>
</dbReference>